<feature type="compositionally biased region" description="Basic and acidic residues" evidence="1">
    <location>
        <begin position="267"/>
        <end position="285"/>
    </location>
</feature>
<protein>
    <submittedName>
        <fullName evidence="2">Uncharacterized protein</fullName>
    </submittedName>
</protein>
<name>A0A8D8T123_9HEMI</name>
<dbReference type="EMBL" id="HBUF01249408">
    <property type="protein sequence ID" value="CAG6679539.1"/>
    <property type="molecule type" value="Transcribed_RNA"/>
</dbReference>
<proteinExistence type="predicted"/>
<reference evidence="2" key="1">
    <citation type="submission" date="2021-05" db="EMBL/GenBank/DDBJ databases">
        <authorList>
            <person name="Alioto T."/>
            <person name="Alioto T."/>
            <person name="Gomez Garrido J."/>
        </authorList>
    </citation>
    <scope>NUCLEOTIDE SEQUENCE</scope>
</reference>
<sequence length="729" mass="85240">MFDWLAEFTESDENSKQVANKVLSLIKANHSVIDYYLNKTEKTTRDPAFTRFNVDKLLATMENIHLYYNMSDLRNKDRILDEYILKHAYKQVTKPIRISEILSTSAKIFTTIVDTTVTERITTLTTTTSNVEQVFLPINNTVNDTNEDSMQSRSNKFLFKIKKFFCNFKRTESTIQERSTKPQATLIPEISRSRLKKIQETILKSKVGKKCQRLVNNIAKLKKGMLIIFRVKQTTTKDEISNKNNNSNDISQGTPNRHRRDVSNFNFKDKREMNTNESSEKSRRKSGFFDRIKKIFWKNDNGNANTEENSTRNLDEGLETIRTKTSLIVETLTESKSTNKPFTIVKWYETSNQSPEHLNLSTALYSTEFSNSNIRTREHKFSDNFNMTRKQDILLENAKKFLQDLCNTTKPIAFTKMKDFIAGLSTKSGQEWWEALAEHEDSQTITTVPTVPDDLWKLFQKSLKVTAAEFSYLVTEQTLSPNYLRDCNTGSIPSGEKSPYQKNKTKYKYESWRGISKEEGNVIKGDERKFFEHYRCTSKAKTRKKDEIQTSRNITQSVDPWKFILKGLENTTTRPTSTIFNLEGRTFYRTQSAVFTYKKKTSQTSQQSSKTTEDDVVFLTDDPKWYVNRTFDYEYFNELMRASLPPEYQVFFTDKFTTPQPTIKKSMFQMIKNIFRGGKSSVEVKRNKTESEEDFEHYKYLCNTYEKSGNITKEEFEKRKLGNIQIKWN</sequence>
<organism evidence="2">
    <name type="scientific">Cacopsylla melanoneura</name>
    <dbReference type="NCBI Taxonomy" id="428564"/>
    <lineage>
        <taxon>Eukaryota</taxon>
        <taxon>Metazoa</taxon>
        <taxon>Ecdysozoa</taxon>
        <taxon>Arthropoda</taxon>
        <taxon>Hexapoda</taxon>
        <taxon>Insecta</taxon>
        <taxon>Pterygota</taxon>
        <taxon>Neoptera</taxon>
        <taxon>Paraneoptera</taxon>
        <taxon>Hemiptera</taxon>
        <taxon>Sternorrhyncha</taxon>
        <taxon>Psylloidea</taxon>
        <taxon>Psyllidae</taxon>
        <taxon>Psyllinae</taxon>
        <taxon>Cacopsylla</taxon>
    </lineage>
</organism>
<evidence type="ECO:0000313" key="2">
    <source>
        <dbReference type="EMBL" id="CAG6679539.1"/>
    </source>
</evidence>
<evidence type="ECO:0000256" key="1">
    <source>
        <dbReference type="SAM" id="MobiDB-lite"/>
    </source>
</evidence>
<accession>A0A8D8T123</accession>
<dbReference type="AlphaFoldDB" id="A0A8D8T123"/>
<feature type="region of interest" description="Disordered" evidence="1">
    <location>
        <begin position="239"/>
        <end position="285"/>
    </location>
</feature>